<feature type="compositionally biased region" description="Basic and acidic residues" evidence="1">
    <location>
        <begin position="771"/>
        <end position="789"/>
    </location>
</feature>
<accession>A0A7L2VGQ2</accession>
<dbReference type="GO" id="GO:0006974">
    <property type="term" value="P:DNA damage response"/>
    <property type="evidence" value="ECO:0007669"/>
    <property type="project" value="TreeGrafter"/>
</dbReference>
<dbReference type="AlphaFoldDB" id="A0A7L2VGQ2"/>
<dbReference type="InterPro" id="IPR029406">
    <property type="entry name" value="ETAA1"/>
</dbReference>
<feature type="compositionally biased region" description="Basic residues" evidence="1">
    <location>
        <begin position="1"/>
        <end position="12"/>
    </location>
</feature>
<name>A0A7L2VGQ2_9AVES</name>
<reference evidence="2 3" key="1">
    <citation type="submission" date="2019-09" db="EMBL/GenBank/DDBJ databases">
        <title>Bird 10,000 Genomes (B10K) Project - Family phase.</title>
        <authorList>
            <person name="Zhang G."/>
        </authorList>
    </citation>
    <scope>NUCLEOTIDE SEQUENCE [LARGE SCALE GENOMIC DNA]</scope>
    <source>
        <strain evidence="2">B10K-DU-012-52</strain>
    </source>
</reference>
<feature type="compositionally biased region" description="Polar residues" evidence="1">
    <location>
        <begin position="13"/>
        <end position="24"/>
    </location>
</feature>
<dbReference type="PANTHER" id="PTHR16434">
    <property type="entry name" value="EWING'S TUMOR-ASSOCIATED ANTIGEN 1 ETAA1"/>
    <property type="match status" value="1"/>
</dbReference>
<comment type="caution">
    <text evidence="2">The sequence shown here is derived from an EMBL/GenBank/DDBJ whole genome shotgun (WGS) entry which is preliminary data.</text>
</comment>
<feature type="region of interest" description="Disordered" evidence="1">
    <location>
        <begin position="771"/>
        <end position="802"/>
    </location>
</feature>
<proteinExistence type="predicted"/>
<sequence>KTPKRSLSRKSRTPTFSSPVNDTDVQPEIFWDPQSPIARRLGNGKSKPSASRCTVEISEIVNRIAPQDEKAACNEGSLLGTWIGEDAIPCTPGAVKVRARTKLSYLKIKNPEDELMKLAKEFDKNLVELDAVQEQEKLDHDFVQTTSEALNNSEDEVNMKNVKFLLGEASETGTALSLKPVGQSTGIPAAEPCQSSSQKPIDLEAEIALHALFDCSTQKCSGQLSQGLSDISLNNSVHENKSTLEEECLPDHIKDMQHGNSEAYKTDTLCALGRVNKTVAKPDAHILTKKNPSSLKTPLVASSKVTGVANDDFDDWDTDLLADDSFVMQITQNPELISTEEAPPVPTNASVCGFSDAGITKERKTTASQGKCDVKPDKINSVWKSAQGRDLNNIPVAKKSEVKNGSETIQPKSDPLPLLPSRANPHRQWTEKPGNNTRNIFCQSSSASTNMKPKDLTKVVTQANTGHLNQAEIPKKCALLFNDWNEPKFSDEILDMFCESNGLWDANCEDDELLYQVCDDIEKQTQSQDVKQGNERAKTIQGTSIHFRSNAGNSFPASKQGLPDLLAQKANAKQDALSLNDSCRNSSKVTHGLAISGQGVNCKNVSSPLTVISGTSMDCKYPLSKNCHQAASEDTTKSVLGKWYRSNSVPAGETVSELSLVNTANIFNNKTLDNPGLLCNAGKMPTNSSGNKTSLMPSKFKFQKTNNSQGALRVGSGNPGSHSGTGITLQGLEGSKNQVMHSKFDNKKPPFKRHLSESFALPTSVSVVEQKNRKCSQEEIERKKQEALARRKSRMQASFKDA</sequence>
<dbReference type="EMBL" id="VYZX01016131">
    <property type="protein sequence ID" value="NXS57126.1"/>
    <property type="molecule type" value="Genomic_DNA"/>
</dbReference>
<dbReference type="PANTHER" id="PTHR16434:SF2">
    <property type="entry name" value="EWING'S TUMOR-ASSOCIATED ANTIGEN 1"/>
    <property type="match status" value="1"/>
</dbReference>
<organism evidence="2 3">
    <name type="scientific">Brachypteracias leptosomus</name>
    <name type="common">short-legged ground-roller</name>
    <dbReference type="NCBI Taxonomy" id="135165"/>
    <lineage>
        <taxon>Eukaryota</taxon>
        <taxon>Metazoa</taxon>
        <taxon>Chordata</taxon>
        <taxon>Craniata</taxon>
        <taxon>Vertebrata</taxon>
        <taxon>Euteleostomi</taxon>
        <taxon>Archelosauria</taxon>
        <taxon>Archosauria</taxon>
        <taxon>Dinosauria</taxon>
        <taxon>Saurischia</taxon>
        <taxon>Theropoda</taxon>
        <taxon>Coelurosauria</taxon>
        <taxon>Aves</taxon>
        <taxon>Neognathae</taxon>
        <taxon>Neoaves</taxon>
        <taxon>Telluraves</taxon>
        <taxon>Coraciimorphae</taxon>
        <taxon>Coraciiformes</taxon>
        <taxon>Brachypteraciidae</taxon>
        <taxon>Brachypteracias</taxon>
    </lineage>
</organism>
<dbReference type="GO" id="GO:0043539">
    <property type="term" value="F:protein serine/threonine kinase activator activity"/>
    <property type="evidence" value="ECO:0007669"/>
    <property type="project" value="TreeGrafter"/>
</dbReference>
<keyword evidence="3" id="KW-1185">Reference proteome</keyword>
<dbReference type="OrthoDB" id="9378993at2759"/>
<evidence type="ECO:0000313" key="2">
    <source>
        <dbReference type="EMBL" id="NXS57126.1"/>
    </source>
</evidence>
<dbReference type="GO" id="GO:2000001">
    <property type="term" value="P:regulation of DNA damage checkpoint"/>
    <property type="evidence" value="ECO:0007669"/>
    <property type="project" value="TreeGrafter"/>
</dbReference>
<dbReference type="Proteomes" id="UP000520535">
    <property type="component" value="Unassembled WGS sequence"/>
</dbReference>
<dbReference type="GO" id="GO:0031297">
    <property type="term" value="P:replication fork processing"/>
    <property type="evidence" value="ECO:0007669"/>
    <property type="project" value="TreeGrafter"/>
</dbReference>
<feature type="non-terminal residue" evidence="2">
    <location>
        <position position="1"/>
    </location>
</feature>
<dbReference type="Pfam" id="PF15350">
    <property type="entry name" value="ETAA1"/>
    <property type="match status" value="2"/>
</dbReference>
<feature type="non-terminal residue" evidence="2">
    <location>
        <position position="802"/>
    </location>
</feature>
<gene>
    <name evidence="2" type="primary">Etaa1</name>
    <name evidence="2" type="ORF">BRALEP_R04208</name>
</gene>
<evidence type="ECO:0000256" key="1">
    <source>
        <dbReference type="SAM" id="MobiDB-lite"/>
    </source>
</evidence>
<protein>
    <submittedName>
        <fullName evidence="2">ETAA1 protein</fullName>
    </submittedName>
</protein>
<feature type="region of interest" description="Disordered" evidence="1">
    <location>
        <begin position="1"/>
        <end position="28"/>
    </location>
</feature>
<dbReference type="GO" id="GO:0043596">
    <property type="term" value="C:nuclear replication fork"/>
    <property type="evidence" value="ECO:0007669"/>
    <property type="project" value="TreeGrafter"/>
</dbReference>
<evidence type="ECO:0000313" key="3">
    <source>
        <dbReference type="Proteomes" id="UP000520535"/>
    </source>
</evidence>